<dbReference type="Proteomes" id="UP000317036">
    <property type="component" value="Unassembled WGS sequence"/>
</dbReference>
<dbReference type="SUPFAM" id="SSF56059">
    <property type="entry name" value="Glutathione synthetase ATP-binding domain-like"/>
    <property type="match status" value="1"/>
</dbReference>
<evidence type="ECO:0000313" key="2">
    <source>
        <dbReference type="Proteomes" id="UP000317036"/>
    </source>
</evidence>
<dbReference type="AlphaFoldDB" id="A0A559JM99"/>
<gene>
    <name evidence="1" type="ORF">FPZ49_32950</name>
</gene>
<organism evidence="1 2">
    <name type="scientific">Paenibacillus cremeus</name>
    <dbReference type="NCBI Taxonomy" id="2163881"/>
    <lineage>
        <taxon>Bacteria</taxon>
        <taxon>Bacillati</taxon>
        <taxon>Bacillota</taxon>
        <taxon>Bacilli</taxon>
        <taxon>Bacillales</taxon>
        <taxon>Paenibacillaceae</taxon>
        <taxon>Paenibacillus</taxon>
    </lineage>
</organism>
<accession>A0A559JM99</accession>
<proteinExistence type="predicted"/>
<dbReference type="EMBL" id="VNJI01000073">
    <property type="protein sequence ID" value="TVY01003.1"/>
    <property type="molecule type" value="Genomic_DNA"/>
</dbReference>
<comment type="caution">
    <text evidence="1">The sequence shown here is derived from an EMBL/GenBank/DDBJ whole genome shotgun (WGS) entry which is preliminary data.</text>
</comment>
<dbReference type="RefSeq" id="WP_144854573.1">
    <property type="nucleotide sequence ID" value="NZ_VNJI01000073.1"/>
</dbReference>
<name>A0A559JM99_9BACL</name>
<protein>
    <submittedName>
        <fullName evidence="1">YheC/YheD family protein</fullName>
    </submittedName>
</protein>
<dbReference type="Pfam" id="PF14398">
    <property type="entry name" value="ATPgrasp_YheCD"/>
    <property type="match status" value="1"/>
</dbReference>
<dbReference type="Gene3D" id="3.30.470.20">
    <property type="entry name" value="ATP-grasp fold, B domain"/>
    <property type="match status" value="1"/>
</dbReference>
<dbReference type="OrthoDB" id="7869153at2"/>
<keyword evidence="2" id="KW-1185">Reference proteome</keyword>
<dbReference type="InterPro" id="IPR026838">
    <property type="entry name" value="YheC/D"/>
</dbReference>
<evidence type="ECO:0000313" key="1">
    <source>
        <dbReference type="EMBL" id="TVY01003.1"/>
    </source>
</evidence>
<sequence>MSRTVPSKWVKTGALLKHAGVARTIPETRRFSAAALKAMLAKYGSVVAKPCVGAGGIGVMMISRYSKGYAVHYYGRVLRAGSFPALLGVVNRLNRRRRAYLLQHGIRLASIGGRPVDYRVKLVNENGRWLLKAVVARVARPGYFVTNICRGGDLISSNDAIRRSLHVAPRRTKRRLINLSYTCKNILTQAFPGIGQLGFDYGIDARGKIWLFEVNTRPQ</sequence>
<reference evidence="1 2" key="1">
    <citation type="submission" date="2019-07" db="EMBL/GenBank/DDBJ databases">
        <authorList>
            <person name="Kim J."/>
        </authorList>
    </citation>
    <scope>NUCLEOTIDE SEQUENCE [LARGE SCALE GENOMIC DNA]</scope>
    <source>
        <strain evidence="1 2">JC52</strain>
    </source>
</reference>